<dbReference type="Proteomes" id="UP000054805">
    <property type="component" value="Unassembled WGS sequence"/>
</dbReference>
<dbReference type="EMBL" id="JYDR01000090">
    <property type="protein sequence ID" value="KRY69460.1"/>
    <property type="molecule type" value="Genomic_DNA"/>
</dbReference>
<sequence>MEQCVGLCTVIQNELKPLHGDRMKSASCQYKMKISLLIIRLFHSKSKKPNLSEYSEHSVVLVKSTKQKRKGECRLRINAE</sequence>
<proteinExistence type="predicted"/>
<dbReference type="Proteomes" id="UP000054632">
    <property type="component" value="Unassembled WGS sequence"/>
</dbReference>
<organism evidence="2 5">
    <name type="scientific">Trichinella pseudospiralis</name>
    <name type="common">Parasitic roundworm</name>
    <dbReference type="NCBI Taxonomy" id="6337"/>
    <lineage>
        <taxon>Eukaryota</taxon>
        <taxon>Metazoa</taxon>
        <taxon>Ecdysozoa</taxon>
        <taxon>Nematoda</taxon>
        <taxon>Enoplea</taxon>
        <taxon>Dorylaimia</taxon>
        <taxon>Trichinellida</taxon>
        <taxon>Trichinellidae</taxon>
        <taxon>Trichinella</taxon>
    </lineage>
</organism>
<dbReference type="AlphaFoldDB" id="A0A0V1IZW9"/>
<evidence type="ECO:0000313" key="1">
    <source>
        <dbReference type="EMBL" id="KRY69460.1"/>
    </source>
</evidence>
<name>A0A0V1IZW9_TRIPS</name>
<gene>
    <name evidence="1" type="ORF">T4A_7183</name>
    <name evidence="2" type="ORF">T4B_3458</name>
    <name evidence="3" type="ORF">T4C_12745</name>
</gene>
<comment type="caution">
    <text evidence="2">The sequence shown here is derived from an EMBL/GenBank/DDBJ whole genome shotgun (WGS) entry which is preliminary data.</text>
</comment>
<dbReference type="Proteomes" id="UP000054826">
    <property type="component" value="Unassembled WGS sequence"/>
</dbReference>
<protein>
    <submittedName>
        <fullName evidence="2">Uncharacterized protein</fullName>
    </submittedName>
</protein>
<evidence type="ECO:0000313" key="2">
    <source>
        <dbReference type="EMBL" id="KRZ28244.1"/>
    </source>
</evidence>
<evidence type="ECO:0000313" key="5">
    <source>
        <dbReference type="Proteomes" id="UP000054805"/>
    </source>
</evidence>
<keyword evidence="5" id="KW-1185">Reference proteome</keyword>
<reference evidence="4 5" key="1">
    <citation type="submission" date="2015-01" db="EMBL/GenBank/DDBJ databases">
        <title>Evolution of Trichinella species and genotypes.</title>
        <authorList>
            <person name="Korhonen P.K."/>
            <person name="Edoardo P."/>
            <person name="Giuseppe L.R."/>
            <person name="Gasser R.B."/>
        </authorList>
    </citation>
    <scope>NUCLEOTIDE SEQUENCE [LARGE SCALE GENOMIC DNA]</scope>
    <source>
        <strain evidence="1">ISS13</strain>
        <strain evidence="3">ISS176</strain>
        <strain evidence="2">ISS588</strain>
    </source>
</reference>
<dbReference type="EMBL" id="JYDS01000060">
    <property type="protein sequence ID" value="KRZ28244.1"/>
    <property type="molecule type" value="Genomic_DNA"/>
</dbReference>
<evidence type="ECO:0000313" key="3">
    <source>
        <dbReference type="EMBL" id="KRZ34205.1"/>
    </source>
</evidence>
<dbReference type="EMBL" id="JYDV01000099">
    <property type="protein sequence ID" value="KRZ34205.1"/>
    <property type="molecule type" value="Genomic_DNA"/>
</dbReference>
<evidence type="ECO:0000313" key="4">
    <source>
        <dbReference type="Proteomes" id="UP000054632"/>
    </source>
</evidence>
<accession>A0A0V1IZW9</accession>